<dbReference type="InterPro" id="IPR010099">
    <property type="entry name" value="SDR39U1"/>
</dbReference>
<dbReference type="SUPFAM" id="SSF51735">
    <property type="entry name" value="NAD(P)-binding Rossmann-fold domains"/>
    <property type="match status" value="1"/>
</dbReference>
<evidence type="ECO:0000259" key="2">
    <source>
        <dbReference type="Pfam" id="PF01370"/>
    </source>
</evidence>
<sequence>MRLLITGGTGFVGRRLIERALAAGHEVMVISRDPERARRRLPHDVRIGDDATDFASSPPEAIVNLAGEPIADRRWSDPQKTRLIESRRHATRDVVALCEQLAQQGRAPRVLVSGSAMGFYGDQGDREVTEETPPHDEFAHRLCRAWEAEAVKAEAFGVRVACLRTGLVLDAGGGTLAKLMPAFKLGLGGRLGDGRQYMPWIHREDLVSAIEFLLAESSLSGAFNGSAPNPVTNAEFTRAMGRHLHRPTALCVPAPLLKLGLGEMSRLLLTGARMRPKRLQEAGFTFRYPTLDEALAAIVSR</sequence>
<name>A0A640WB18_9GAMM</name>
<evidence type="ECO:0000259" key="3">
    <source>
        <dbReference type="Pfam" id="PF08338"/>
    </source>
</evidence>
<proteinExistence type="inferred from homology"/>
<dbReference type="Pfam" id="PF01370">
    <property type="entry name" value="Epimerase"/>
    <property type="match status" value="1"/>
</dbReference>
<keyword evidence="5" id="KW-1185">Reference proteome</keyword>
<dbReference type="InterPro" id="IPR001509">
    <property type="entry name" value="Epimerase_deHydtase"/>
</dbReference>
<dbReference type="Pfam" id="PF08338">
    <property type="entry name" value="DUF1731"/>
    <property type="match status" value="1"/>
</dbReference>
<comment type="caution">
    <text evidence="4">The sequence shown here is derived from an EMBL/GenBank/DDBJ whole genome shotgun (WGS) entry which is preliminary data.</text>
</comment>
<reference evidence="4 5" key="1">
    <citation type="submission" date="2019-08" db="EMBL/GenBank/DDBJ databases">
        <title>Bioinformatics analysis of the strain L3 and L5.</title>
        <authorList>
            <person name="Li X."/>
        </authorList>
    </citation>
    <scope>NUCLEOTIDE SEQUENCE [LARGE SCALE GENOMIC DNA]</scope>
    <source>
        <strain evidence="4 5">L3</strain>
    </source>
</reference>
<evidence type="ECO:0000313" key="4">
    <source>
        <dbReference type="EMBL" id="KAA0016640.1"/>
    </source>
</evidence>
<dbReference type="Gene3D" id="3.40.50.720">
    <property type="entry name" value="NAD(P)-binding Rossmann-like Domain"/>
    <property type="match status" value="1"/>
</dbReference>
<dbReference type="AlphaFoldDB" id="A0A640WB18"/>
<comment type="similarity">
    <text evidence="1">Belongs to the NAD(P)-dependent epimerase/dehydratase family. SDR39U1 subfamily.</text>
</comment>
<organism evidence="4 5">
    <name type="scientific">Salinicola corii</name>
    <dbReference type="NCBI Taxonomy" id="2606937"/>
    <lineage>
        <taxon>Bacteria</taxon>
        <taxon>Pseudomonadati</taxon>
        <taxon>Pseudomonadota</taxon>
        <taxon>Gammaproteobacteria</taxon>
        <taxon>Oceanospirillales</taxon>
        <taxon>Halomonadaceae</taxon>
        <taxon>Salinicola</taxon>
    </lineage>
</organism>
<dbReference type="PANTHER" id="PTHR11092:SF0">
    <property type="entry name" value="EPIMERASE FAMILY PROTEIN SDR39U1"/>
    <property type="match status" value="1"/>
</dbReference>
<dbReference type="InterPro" id="IPR036291">
    <property type="entry name" value="NAD(P)-bd_dom_sf"/>
</dbReference>
<evidence type="ECO:0000256" key="1">
    <source>
        <dbReference type="ARBA" id="ARBA00009353"/>
    </source>
</evidence>
<feature type="domain" description="DUF1731" evidence="3">
    <location>
        <begin position="252"/>
        <end position="298"/>
    </location>
</feature>
<dbReference type="InterPro" id="IPR013549">
    <property type="entry name" value="DUF1731"/>
</dbReference>
<feature type="domain" description="NAD-dependent epimerase/dehydratase" evidence="2">
    <location>
        <begin position="4"/>
        <end position="216"/>
    </location>
</feature>
<protein>
    <submittedName>
        <fullName evidence="4">TIGR01777 family protein</fullName>
    </submittedName>
</protein>
<dbReference type="NCBIfam" id="TIGR01777">
    <property type="entry name" value="yfcH"/>
    <property type="match status" value="1"/>
</dbReference>
<gene>
    <name evidence="4" type="ORF">F0A16_16320</name>
</gene>
<dbReference type="Proteomes" id="UP000466024">
    <property type="component" value="Unassembled WGS sequence"/>
</dbReference>
<dbReference type="PANTHER" id="PTHR11092">
    <property type="entry name" value="SUGAR NUCLEOTIDE EPIMERASE RELATED"/>
    <property type="match status" value="1"/>
</dbReference>
<evidence type="ECO:0000313" key="5">
    <source>
        <dbReference type="Proteomes" id="UP000466024"/>
    </source>
</evidence>
<dbReference type="EMBL" id="VTPX01000010">
    <property type="protein sequence ID" value="KAA0016640.1"/>
    <property type="molecule type" value="Genomic_DNA"/>
</dbReference>
<accession>A0A640WB18</accession>
<dbReference type="RefSeq" id="WP_149436441.1">
    <property type="nucleotide sequence ID" value="NZ_VTPX01000010.1"/>
</dbReference>